<evidence type="ECO:0000313" key="3">
    <source>
        <dbReference type="EMBL" id="MDT8899870.1"/>
    </source>
</evidence>
<sequence>MAKYDYVEKAIKVSRREFLGLAGAGAALLWAGAYVTTDIFVDRTRYIKMRAAGMYKDDAKAKIRQSHNNPAVAEMYGNFAGKPLSPLAEELFHTRYVNRTRLGGKS</sequence>
<feature type="domain" description="Iron hydrogenase small subunit" evidence="2">
    <location>
        <begin position="41"/>
        <end position="100"/>
    </location>
</feature>
<organism evidence="3 4">
    <name type="scientific">Anaeroselena agilis</name>
    <dbReference type="NCBI Taxonomy" id="3063788"/>
    <lineage>
        <taxon>Bacteria</taxon>
        <taxon>Bacillati</taxon>
        <taxon>Bacillota</taxon>
        <taxon>Negativicutes</taxon>
        <taxon>Acetonemataceae</taxon>
        <taxon>Anaeroselena</taxon>
    </lineage>
</organism>
<dbReference type="Gene3D" id="4.10.260.20">
    <property type="entry name" value="Iron hydrogenase, small subunit"/>
    <property type="match status" value="1"/>
</dbReference>
<name>A0ABU3NSS2_9FIRM</name>
<dbReference type="Proteomes" id="UP001254848">
    <property type="component" value="Unassembled WGS sequence"/>
</dbReference>
<evidence type="ECO:0000259" key="2">
    <source>
        <dbReference type="SMART" id="SM00902"/>
    </source>
</evidence>
<evidence type="ECO:0000256" key="1">
    <source>
        <dbReference type="SAM" id="Phobius"/>
    </source>
</evidence>
<reference evidence="3 4" key="1">
    <citation type="submission" date="2023-07" db="EMBL/GenBank/DDBJ databases">
        <title>The novel representative of Negativicutes class, Anaeroselena agilis gen. nov. sp. nov.</title>
        <authorList>
            <person name="Prokofeva M.I."/>
            <person name="Elcheninov A.G."/>
            <person name="Klyukina A."/>
            <person name="Kublanov I.V."/>
            <person name="Frolov E.N."/>
            <person name="Podosokorskaya O.A."/>
        </authorList>
    </citation>
    <scope>NUCLEOTIDE SEQUENCE [LARGE SCALE GENOMIC DNA]</scope>
    <source>
        <strain evidence="3 4">4137-cl</strain>
    </source>
</reference>
<accession>A0ABU3NSS2</accession>
<dbReference type="InterPro" id="IPR036991">
    <property type="entry name" value="Fe_hydrogenase_ssu_sf"/>
</dbReference>
<dbReference type="InterPro" id="IPR008953">
    <property type="entry name" value="Fe_hydrogenase_HydB"/>
</dbReference>
<gene>
    <name evidence="3" type="ORF">Q4T40_01220</name>
</gene>
<keyword evidence="1" id="KW-0812">Transmembrane</keyword>
<evidence type="ECO:0000313" key="4">
    <source>
        <dbReference type="Proteomes" id="UP001254848"/>
    </source>
</evidence>
<comment type="caution">
    <text evidence="3">The sequence shown here is derived from an EMBL/GenBank/DDBJ whole genome shotgun (WGS) entry which is preliminary data.</text>
</comment>
<dbReference type="SUPFAM" id="SSF48674">
    <property type="entry name" value="Fe-only hydrogenase smaller subunit"/>
    <property type="match status" value="1"/>
</dbReference>
<feature type="transmembrane region" description="Helical" evidence="1">
    <location>
        <begin position="20"/>
        <end position="41"/>
    </location>
</feature>
<dbReference type="EMBL" id="JAUOZS010000001">
    <property type="protein sequence ID" value="MDT8899870.1"/>
    <property type="molecule type" value="Genomic_DNA"/>
</dbReference>
<dbReference type="RefSeq" id="WP_413778437.1">
    <property type="nucleotide sequence ID" value="NZ_JAUOZS010000001.1"/>
</dbReference>
<protein>
    <submittedName>
        <fullName evidence="3">Iron hydrogenase small subunit</fullName>
    </submittedName>
</protein>
<dbReference type="SMART" id="SM00902">
    <property type="entry name" value="Fe_hyd_SSU"/>
    <property type="match status" value="1"/>
</dbReference>
<proteinExistence type="predicted"/>
<keyword evidence="4" id="KW-1185">Reference proteome</keyword>
<keyword evidence="1" id="KW-1133">Transmembrane helix</keyword>
<dbReference type="InterPro" id="IPR019546">
    <property type="entry name" value="TAT_signal_bac_arc"/>
</dbReference>
<keyword evidence="1" id="KW-0472">Membrane</keyword>
<dbReference type="NCBIfam" id="TIGR01409">
    <property type="entry name" value="TAT_signal_seq"/>
    <property type="match status" value="1"/>
</dbReference>
<dbReference type="Pfam" id="PF02256">
    <property type="entry name" value="Fe_hyd_SSU"/>
    <property type="match status" value="1"/>
</dbReference>
<dbReference type="InterPro" id="IPR003149">
    <property type="entry name" value="Fe_hydrogenase_ssu"/>
</dbReference>